<evidence type="ECO:0000313" key="1">
    <source>
        <dbReference type="EMBL" id="SUN58011.1"/>
    </source>
</evidence>
<dbReference type="Pfam" id="PF24313">
    <property type="entry name" value="Paratox"/>
    <property type="match status" value="1"/>
</dbReference>
<dbReference type="AlphaFoldDB" id="A0A380JYV4"/>
<proteinExistence type="predicted"/>
<evidence type="ECO:0000313" key="2">
    <source>
        <dbReference type="Proteomes" id="UP000254924"/>
    </source>
</evidence>
<accession>A0A380JYV4</accession>
<gene>
    <name evidence="1" type="ORF">NCTC12224_00064</name>
</gene>
<sequence>MNHTLYNFIEAIAMGHLDYQGTAMIVRRNGKIFDYVLEGEPVSSNETVAEECLVDVISEISKYGKK</sequence>
<reference evidence="1 2" key="1">
    <citation type="submission" date="2018-06" db="EMBL/GenBank/DDBJ databases">
        <authorList>
            <consortium name="Pathogen Informatics"/>
            <person name="Doyle S."/>
        </authorList>
    </citation>
    <scope>NUCLEOTIDE SEQUENCE [LARGE SCALE GENOMIC DNA]</scope>
    <source>
        <strain evidence="1 2">NCTC12224</strain>
    </source>
</reference>
<dbReference type="OrthoDB" id="2237278at2"/>
<dbReference type="EMBL" id="UHFN01000002">
    <property type="protein sequence ID" value="SUN58011.1"/>
    <property type="molecule type" value="Genomic_DNA"/>
</dbReference>
<dbReference type="Proteomes" id="UP000254924">
    <property type="component" value="Unassembled WGS sequence"/>
</dbReference>
<organism evidence="1 2">
    <name type="scientific">Streptococcus hyointestinalis</name>
    <dbReference type="NCBI Taxonomy" id="1337"/>
    <lineage>
        <taxon>Bacteria</taxon>
        <taxon>Bacillati</taxon>
        <taxon>Bacillota</taxon>
        <taxon>Bacilli</taxon>
        <taxon>Lactobacillales</taxon>
        <taxon>Streptococcaceae</taxon>
        <taxon>Streptococcus</taxon>
    </lineage>
</organism>
<dbReference type="InterPro" id="IPR056220">
    <property type="entry name" value="Paratox-like"/>
</dbReference>
<protein>
    <submittedName>
        <fullName evidence="1">Paratox</fullName>
    </submittedName>
</protein>
<name>A0A380JYV4_9STRE</name>
<dbReference type="CDD" id="cd19959">
    <property type="entry name" value="paratox"/>
    <property type="match status" value="1"/>
</dbReference>
<keyword evidence="2" id="KW-1185">Reference proteome</keyword>